<dbReference type="GO" id="GO:0048367">
    <property type="term" value="P:shoot system development"/>
    <property type="evidence" value="ECO:0007669"/>
    <property type="project" value="InterPro"/>
</dbReference>
<comment type="caution">
    <text evidence="2">The sequence shown here is derived from an EMBL/GenBank/DDBJ whole genome shotgun (WGS) entry which is preliminary data.</text>
</comment>
<name>A0AA88RLA7_9ASTE</name>
<protein>
    <submittedName>
        <fullName evidence="2">Uncharacterized protein</fullName>
    </submittedName>
</protein>
<dbReference type="Pfam" id="PF03087">
    <property type="entry name" value="BPS1"/>
    <property type="match status" value="3"/>
</dbReference>
<accession>A0AA88RLA7</accession>
<dbReference type="AlphaFoldDB" id="A0AA88RLA7"/>
<sequence>MANSSKTSIRHHIRSISLPSRSHPSTLRIEEELNKLKTREALSDSTAEMICTGLSGMEELHKCMGDLLSLPLTQQALSVHQQEVSTKELLDESLRLLDICGITRDAMSQIKEHVRDLQSSLRRKKGELSIESSIVKFTSFRKKMKKDARRSIAVLKSMGYEMESSPVLDLDHHLGAVIRVLRAVSAVSISIFQSLLLFLSVPVLKKSPSRWSVISKLMSKGAACENQLDSMNELERVDAALCSLWKYGSFNEDKMKTAQSRLEVLEARIEGIENGNTTKMSSSSHTKRRHHTRSINLPSGSHPSTARTKQELNKLKTWETSTTQTAETICNGLSGMEEMYKCMDGLLSLPLTQQALSHLKEYVRNIQSSLRRRKGESSTGSSIVRFTSFRKKMKKDTKRLIAALKQTDNQSEVTKILDLDGHSVTVIKGTVCENQRDSMNELERLDGALCATCRCTSSEEEKMQIAQSRLDGPEGCIEGFENGLEKDETQIVANGAYDVFLFTRRVPGPGATREQARSHQFHLLYFESGNELEGWLGGI</sequence>
<proteinExistence type="predicted"/>
<dbReference type="Proteomes" id="UP001187471">
    <property type="component" value="Unassembled WGS sequence"/>
</dbReference>
<dbReference type="InterPro" id="IPR004320">
    <property type="entry name" value="BPS1_pln"/>
</dbReference>
<dbReference type="EMBL" id="JAVXUO010000450">
    <property type="protein sequence ID" value="KAK2991953.1"/>
    <property type="molecule type" value="Genomic_DNA"/>
</dbReference>
<evidence type="ECO:0000313" key="2">
    <source>
        <dbReference type="EMBL" id="KAK2991953.1"/>
    </source>
</evidence>
<dbReference type="PANTHER" id="PTHR33070">
    <property type="entry name" value="OS06G0725500 PROTEIN"/>
    <property type="match status" value="1"/>
</dbReference>
<evidence type="ECO:0000313" key="3">
    <source>
        <dbReference type="Proteomes" id="UP001187471"/>
    </source>
</evidence>
<dbReference type="GO" id="GO:0048364">
    <property type="term" value="P:root development"/>
    <property type="evidence" value="ECO:0007669"/>
    <property type="project" value="InterPro"/>
</dbReference>
<evidence type="ECO:0000256" key="1">
    <source>
        <dbReference type="SAM" id="MobiDB-lite"/>
    </source>
</evidence>
<feature type="region of interest" description="Disordered" evidence="1">
    <location>
        <begin position="1"/>
        <end position="21"/>
    </location>
</feature>
<keyword evidence="3" id="KW-1185">Reference proteome</keyword>
<gene>
    <name evidence="2" type="ORF">RJ640_027844</name>
</gene>
<organism evidence="2 3">
    <name type="scientific">Escallonia rubra</name>
    <dbReference type="NCBI Taxonomy" id="112253"/>
    <lineage>
        <taxon>Eukaryota</taxon>
        <taxon>Viridiplantae</taxon>
        <taxon>Streptophyta</taxon>
        <taxon>Embryophyta</taxon>
        <taxon>Tracheophyta</taxon>
        <taxon>Spermatophyta</taxon>
        <taxon>Magnoliopsida</taxon>
        <taxon>eudicotyledons</taxon>
        <taxon>Gunneridae</taxon>
        <taxon>Pentapetalae</taxon>
        <taxon>asterids</taxon>
        <taxon>campanulids</taxon>
        <taxon>Escalloniales</taxon>
        <taxon>Escalloniaceae</taxon>
        <taxon>Escallonia</taxon>
    </lineage>
</organism>
<feature type="compositionally biased region" description="Polar residues" evidence="1">
    <location>
        <begin position="295"/>
        <end position="307"/>
    </location>
</feature>
<dbReference type="PANTHER" id="PTHR33070:SF109">
    <property type="entry name" value="DOMAIN PROTEIN, PUTATIVE (DUF241)-RELATED"/>
    <property type="match status" value="1"/>
</dbReference>
<feature type="region of interest" description="Disordered" evidence="1">
    <location>
        <begin position="275"/>
        <end position="308"/>
    </location>
</feature>
<reference evidence="2" key="1">
    <citation type="submission" date="2022-12" db="EMBL/GenBank/DDBJ databases">
        <title>Draft genome assemblies for two species of Escallonia (Escalloniales).</title>
        <authorList>
            <person name="Chanderbali A."/>
            <person name="Dervinis C."/>
            <person name="Anghel I."/>
            <person name="Soltis D."/>
            <person name="Soltis P."/>
            <person name="Zapata F."/>
        </authorList>
    </citation>
    <scope>NUCLEOTIDE SEQUENCE</scope>
    <source>
        <strain evidence="2">UCBG92.1500</strain>
        <tissue evidence="2">Leaf</tissue>
    </source>
</reference>